<keyword evidence="2" id="KW-1185">Reference proteome</keyword>
<evidence type="ECO:0000313" key="1">
    <source>
        <dbReference type="EMBL" id="NKX54179.1"/>
    </source>
</evidence>
<protein>
    <submittedName>
        <fullName evidence="1">Peptidase</fullName>
    </submittedName>
</protein>
<gene>
    <name evidence="1" type="ORF">HGG74_06410</name>
</gene>
<dbReference type="AlphaFoldDB" id="A0A7X6HDE2"/>
<proteinExistence type="predicted"/>
<organism evidence="1 2">
    <name type="scientific">Arthrobacter mobilis</name>
    <dbReference type="NCBI Taxonomy" id="2724944"/>
    <lineage>
        <taxon>Bacteria</taxon>
        <taxon>Bacillati</taxon>
        <taxon>Actinomycetota</taxon>
        <taxon>Actinomycetes</taxon>
        <taxon>Micrococcales</taxon>
        <taxon>Micrococcaceae</taxon>
        <taxon>Arthrobacter</taxon>
    </lineage>
</organism>
<accession>A0A7X6HDE2</accession>
<dbReference type="GO" id="GO:0008237">
    <property type="term" value="F:metallopeptidase activity"/>
    <property type="evidence" value="ECO:0007669"/>
    <property type="project" value="InterPro"/>
</dbReference>
<sequence>MAVVLALVVGGDLWTRFVPVDLLTPPALREHPLAGYEEAARPLGAPAPPTMSSGSYTFNYAGVGDRPFVAFSPCRPVHYVVNNRHQPPGGGQLVSDAVSRISKATGLRFVADGTTSERASADREPYQPERYGDRWAPVLIDWVTTAEEPVFALAEAHGGTTRLGDARALPVSREGSADVLVTGQVRLNATALGARLRDPGGAAAVRATIQHELGHIVGLGHTSDASQLMAATSTGQTEFGAGDLVGLAALGTGPCAPRI</sequence>
<comment type="caution">
    <text evidence="1">The sequence shown here is derived from an EMBL/GenBank/DDBJ whole genome shotgun (WGS) entry which is preliminary data.</text>
</comment>
<dbReference type="Gene3D" id="3.40.390.10">
    <property type="entry name" value="Collagenase (Catalytic Domain)"/>
    <property type="match status" value="1"/>
</dbReference>
<dbReference type="EMBL" id="JAAZSQ010000004">
    <property type="protein sequence ID" value="NKX54179.1"/>
    <property type="molecule type" value="Genomic_DNA"/>
</dbReference>
<reference evidence="1 2" key="1">
    <citation type="submission" date="2020-04" db="EMBL/GenBank/DDBJ databases">
        <title>Arthrobacter sp. nov.</title>
        <authorList>
            <person name="Liu S."/>
        </authorList>
    </citation>
    <scope>NUCLEOTIDE SEQUENCE [LARGE SCALE GENOMIC DNA]</scope>
    <source>
        <strain evidence="1 2">E918</strain>
    </source>
</reference>
<name>A0A7X6HDE2_9MICC</name>
<dbReference type="Proteomes" id="UP000544090">
    <property type="component" value="Unassembled WGS sequence"/>
</dbReference>
<evidence type="ECO:0000313" key="2">
    <source>
        <dbReference type="Proteomes" id="UP000544090"/>
    </source>
</evidence>
<dbReference type="SUPFAM" id="SSF55486">
    <property type="entry name" value="Metalloproteases ('zincins'), catalytic domain"/>
    <property type="match status" value="1"/>
</dbReference>
<dbReference type="InterPro" id="IPR024079">
    <property type="entry name" value="MetalloPept_cat_dom_sf"/>
</dbReference>